<dbReference type="EMBL" id="CAMPGE010022907">
    <property type="protein sequence ID" value="CAI2380905.1"/>
    <property type="molecule type" value="Genomic_DNA"/>
</dbReference>
<gene>
    <name evidence="1" type="ORF">ECRASSUSDP1_LOCUS22348</name>
</gene>
<dbReference type="AlphaFoldDB" id="A0AAD1XZI7"/>
<protein>
    <submittedName>
        <fullName evidence="1">Uncharacterized protein</fullName>
    </submittedName>
</protein>
<keyword evidence="2" id="KW-1185">Reference proteome</keyword>
<comment type="caution">
    <text evidence="1">The sequence shown here is derived from an EMBL/GenBank/DDBJ whole genome shotgun (WGS) entry which is preliminary data.</text>
</comment>
<proteinExistence type="predicted"/>
<reference evidence="1" key="1">
    <citation type="submission" date="2023-07" db="EMBL/GenBank/DDBJ databases">
        <authorList>
            <consortium name="AG Swart"/>
            <person name="Singh M."/>
            <person name="Singh A."/>
            <person name="Seah K."/>
            <person name="Emmerich C."/>
        </authorList>
    </citation>
    <scope>NUCLEOTIDE SEQUENCE</scope>
    <source>
        <strain evidence="1">DP1</strain>
    </source>
</reference>
<organism evidence="1 2">
    <name type="scientific">Euplotes crassus</name>
    <dbReference type="NCBI Taxonomy" id="5936"/>
    <lineage>
        <taxon>Eukaryota</taxon>
        <taxon>Sar</taxon>
        <taxon>Alveolata</taxon>
        <taxon>Ciliophora</taxon>
        <taxon>Intramacronucleata</taxon>
        <taxon>Spirotrichea</taxon>
        <taxon>Hypotrichia</taxon>
        <taxon>Euplotida</taxon>
        <taxon>Euplotidae</taxon>
        <taxon>Moneuplotes</taxon>
    </lineage>
</organism>
<accession>A0AAD1XZI7</accession>
<sequence>MHCKNDFRIIISQEKPELPEDKGMNKILVNACFKFGQIISRNVQPNA</sequence>
<dbReference type="Proteomes" id="UP001295684">
    <property type="component" value="Unassembled WGS sequence"/>
</dbReference>
<evidence type="ECO:0000313" key="2">
    <source>
        <dbReference type="Proteomes" id="UP001295684"/>
    </source>
</evidence>
<evidence type="ECO:0000313" key="1">
    <source>
        <dbReference type="EMBL" id="CAI2380905.1"/>
    </source>
</evidence>
<name>A0AAD1XZI7_EUPCR</name>